<dbReference type="NCBIfam" id="TIGR02228">
    <property type="entry name" value="sigpep_I_arch"/>
    <property type="match status" value="1"/>
</dbReference>
<evidence type="ECO:0000256" key="4">
    <source>
        <dbReference type="ARBA" id="ARBA00023136"/>
    </source>
</evidence>
<protein>
    <submittedName>
        <fullName evidence="6">Signal peptidase I</fullName>
    </submittedName>
</protein>
<comment type="caution">
    <text evidence="6">The sequence shown here is derived from an EMBL/GenBank/DDBJ whole genome shotgun (WGS) entry which is preliminary data.</text>
</comment>
<gene>
    <name evidence="6" type="ORF">ANME2D_00980</name>
</gene>
<dbReference type="PATRIC" id="fig|1392998.3.peg.1146"/>
<dbReference type="Proteomes" id="UP000027153">
    <property type="component" value="Unassembled WGS sequence"/>
</dbReference>
<evidence type="ECO:0000313" key="6">
    <source>
        <dbReference type="EMBL" id="KCZ72551.1"/>
    </source>
</evidence>
<dbReference type="PANTHER" id="PTHR10806">
    <property type="entry name" value="SIGNAL PEPTIDASE COMPLEX CATALYTIC SUBUNIT SEC11"/>
    <property type="match status" value="1"/>
</dbReference>
<name>A0A062V082_9EURY</name>
<dbReference type="RefSeq" id="WP_048089447.1">
    <property type="nucleotide sequence ID" value="NZ_JMIY01000002.1"/>
</dbReference>
<keyword evidence="2 5" id="KW-0812">Transmembrane</keyword>
<dbReference type="EMBL" id="JMIY01000002">
    <property type="protein sequence ID" value="KCZ72551.1"/>
    <property type="molecule type" value="Genomic_DNA"/>
</dbReference>
<evidence type="ECO:0000256" key="3">
    <source>
        <dbReference type="ARBA" id="ARBA00022989"/>
    </source>
</evidence>
<evidence type="ECO:0000256" key="2">
    <source>
        <dbReference type="ARBA" id="ARBA00022692"/>
    </source>
</evidence>
<feature type="transmembrane region" description="Helical" evidence="5">
    <location>
        <begin position="24"/>
        <end position="46"/>
    </location>
</feature>
<dbReference type="InterPro" id="IPR001733">
    <property type="entry name" value="Peptidase_S26B"/>
</dbReference>
<dbReference type="CDD" id="cd06530">
    <property type="entry name" value="S26_SPase_I"/>
    <property type="match status" value="1"/>
</dbReference>
<proteinExistence type="predicted"/>
<dbReference type="PANTHER" id="PTHR10806:SF6">
    <property type="entry name" value="SIGNAL PEPTIDASE COMPLEX CATALYTIC SUBUNIT SEC11"/>
    <property type="match status" value="1"/>
</dbReference>
<dbReference type="GO" id="GO:0016020">
    <property type="term" value="C:membrane"/>
    <property type="evidence" value="ECO:0007669"/>
    <property type="project" value="UniProtKB-SubCell"/>
</dbReference>
<evidence type="ECO:0000313" key="7">
    <source>
        <dbReference type="Proteomes" id="UP000027153"/>
    </source>
</evidence>
<dbReference type="GO" id="GO:0006465">
    <property type="term" value="P:signal peptide processing"/>
    <property type="evidence" value="ECO:0007669"/>
    <property type="project" value="InterPro"/>
</dbReference>
<dbReference type="InterPro" id="IPR019533">
    <property type="entry name" value="Peptidase_S26"/>
</dbReference>
<dbReference type="OrthoDB" id="4822at2157"/>
<accession>A0A062V082</accession>
<keyword evidence="4 5" id="KW-0472">Membrane</keyword>
<sequence>MPLRETIKKFNQSDNLWVGLLRDFIFVIVVVAIFASISHTALGLWTPMVAVESGSMLPHIQIGDIIFVESIDRTEIITYEAGKESGYTSFDYYGDVILYKPYGKDGATPIIHRAMYYVEEGEPMWEDGPEAPHAGYITKGDNAVTNPSYDQQGSISYQHPVKKDWVIGVARFYRVPVLGYVSLIPRKILEDIRHIILSG</sequence>
<dbReference type="GO" id="GO:0004252">
    <property type="term" value="F:serine-type endopeptidase activity"/>
    <property type="evidence" value="ECO:0007669"/>
    <property type="project" value="InterPro"/>
</dbReference>
<dbReference type="AlphaFoldDB" id="A0A062V082"/>
<evidence type="ECO:0000256" key="1">
    <source>
        <dbReference type="ARBA" id="ARBA00004370"/>
    </source>
</evidence>
<reference evidence="6 7" key="1">
    <citation type="journal article" date="2013" name="Nature">
        <title>Anaerobic oxidation of methane coupled to nitrate reduction in a novel archaeal lineage.</title>
        <authorList>
            <person name="Haroon M.F."/>
            <person name="Hu S."/>
            <person name="Shi Y."/>
            <person name="Imelfort M."/>
            <person name="Keller J."/>
            <person name="Hugenholtz P."/>
            <person name="Yuan Z."/>
            <person name="Tyson G.W."/>
        </authorList>
    </citation>
    <scope>NUCLEOTIDE SEQUENCE [LARGE SCALE GENOMIC DNA]</scope>
    <source>
        <strain evidence="6 7">ANME-2d</strain>
    </source>
</reference>
<organism evidence="6 7">
    <name type="scientific">Candidatus Methanoperedens nitratireducens</name>
    <dbReference type="NCBI Taxonomy" id="1392998"/>
    <lineage>
        <taxon>Archaea</taxon>
        <taxon>Methanobacteriati</taxon>
        <taxon>Methanobacteriota</taxon>
        <taxon>Stenosarchaea group</taxon>
        <taxon>Methanomicrobia</taxon>
        <taxon>Methanosarcinales</taxon>
        <taxon>ANME-2 cluster</taxon>
        <taxon>Candidatus Methanoperedentaceae</taxon>
        <taxon>Candidatus Methanoperedens</taxon>
    </lineage>
</organism>
<comment type="subcellular location">
    <subcellularLocation>
        <location evidence="1">Membrane</location>
    </subcellularLocation>
</comment>
<keyword evidence="7" id="KW-1185">Reference proteome</keyword>
<dbReference type="InterPro" id="IPR036286">
    <property type="entry name" value="LexA/Signal_pep-like_sf"/>
</dbReference>
<keyword evidence="3 5" id="KW-1133">Transmembrane helix</keyword>
<evidence type="ECO:0000256" key="5">
    <source>
        <dbReference type="SAM" id="Phobius"/>
    </source>
</evidence>
<dbReference type="SUPFAM" id="SSF51306">
    <property type="entry name" value="LexA/Signal peptidase"/>
    <property type="match status" value="1"/>
</dbReference>